<comment type="similarity">
    <text evidence="2">Belongs to the TMC family.</text>
</comment>
<dbReference type="AlphaFoldDB" id="A0AAW1QZM8"/>
<feature type="region of interest" description="Disordered" evidence="6">
    <location>
        <begin position="885"/>
        <end position="985"/>
    </location>
</feature>
<dbReference type="Pfam" id="PF07810">
    <property type="entry name" value="TMC"/>
    <property type="match status" value="1"/>
</dbReference>
<feature type="compositionally biased region" description="Polar residues" evidence="6">
    <location>
        <begin position="947"/>
        <end position="965"/>
    </location>
</feature>
<keyword evidence="4 7" id="KW-1133">Transmembrane helix</keyword>
<feature type="transmembrane region" description="Helical" evidence="7">
    <location>
        <begin position="602"/>
        <end position="626"/>
    </location>
</feature>
<dbReference type="EMBL" id="JALJOS010000020">
    <property type="protein sequence ID" value="KAK9826688.1"/>
    <property type="molecule type" value="Genomic_DNA"/>
</dbReference>
<feature type="compositionally biased region" description="Polar residues" evidence="6">
    <location>
        <begin position="839"/>
        <end position="871"/>
    </location>
</feature>
<keyword evidence="5 7" id="KW-0472">Membrane</keyword>
<dbReference type="GO" id="GO:0005886">
    <property type="term" value="C:plasma membrane"/>
    <property type="evidence" value="ECO:0007669"/>
    <property type="project" value="InterPro"/>
</dbReference>
<reference evidence="9 10" key="1">
    <citation type="journal article" date="2024" name="Nat. Commun.">
        <title>Phylogenomics reveals the evolutionary origins of lichenization in chlorophyte algae.</title>
        <authorList>
            <person name="Puginier C."/>
            <person name="Libourel C."/>
            <person name="Otte J."/>
            <person name="Skaloud P."/>
            <person name="Haon M."/>
            <person name="Grisel S."/>
            <person name="Petersen M."/>
            <person name="Berrin J.G."/>
            <person name="Delaux P.M."/>
            <person name="Dal Grande F."/>
            <person name="Keller J."/>
        </authorList>
    </citation>
    <scope>NUCLEOTIDE SEQUENCE [LARGE SCALE GENOMIC DNA]</scope>
    <source>
        <strain evidence="9 10">SAG 2145</strain>
    </source>
</reference>
<evidence type="ECO:0000313" key="10">
    <source>
        <dbReference type="Proteomes" id="UP001438707"/>
    </source>
</evidence>
<evidence type="ECO:0000256" key="1">
    <source>
        <dbReference type="ARBA" id="ARBA00004141"/>
    </source>
</evidence>
<keyword evidence="3 7" id="KW-0812">Transmembrane</keyword>
<dbReference type="InterPro" id="IPR012496">
    <property type="entry name" value="TMC_dom"/>
</dbReference>
<feature type="transmembrane region" description="Helical" evidence="7">
    <location>
        <begin position="435"/>
        <end position="455"/>
    </location>
</feature>
<dbReference type="InterPro" id="IPR038900">
    <property type="entry name" value="TMC"/>
</dbReference>
<dbReference type="PANTHER" id="PTHR23302:SF24">
    <property type="entry name" value="TMC DOMAIN-CONTAINING PROTEIN"/>
    <property type="match status" value="1"/>
</dbReference>
<organism evidence="9 10">
    <name type="scientific">Apatococcus lobatus</name>
    <dbReference type="NCBI Taxonomy" id="904363"/>
    <lineage>
        <taxon>Eukaryota</taxon>
        <taxon>Viridiplantae</taxon>
        <taxon>Chlorophyta</taxon>
        <taxon>core chlorophytes</taxon>
        <taxon>Trebouxiophyceae</taxon>
        <taxon>Chlorellales</taxon>
        <taxon>Chlorellaceae</taxon>
        <taxon>Apatococcus</taxon>
    </lineage>
</organism>
<sequence length="1012" mass="111110">MICFGSSNTATLTMQEDPLLRLDRLQRQLAEAQAIVKALPAPAVTSNADLPRSNIIATSGTPLSTAATDNQEALRPGESMAHGSSNILPKAEETVHYPSLFQGGPKHAPAQHPPAALKTNAGNNTHSEALQEPAVSLSHMAEKRQSIPCFDQQLDIRSQHQRRRDALANAKERLAELQRLPDAEGSPVEKLPRALRLPEKRLPLISLWDTAIAAIEARHGANVSMAIMFLRSALLLTSLLFILWFCCTAIPFIIWPPAAFSWSIFRSSSASNLVQGYGLDDTFLLYGGYNYHHSVNGPPLEYRFDLVFPLLVIATYLISLLARGDAALVGRHRLFPFCSTIFSSWDFHLTNAKAAKQLQMGIKNQLLELLNDANLKDTGLPSHKQRRARIRCALGLCILWPAQLALTGYLVYLIIQNRDWLTRHVGTSFAPTLALSLLNVTSEALAEWGLLLEIWHPRTKFLVHALKLFSIKMINLGTLVYNLYAIHQQEVDAASMLASGGHDLKDCDLQGGQVQANANCISGLVCCDAKCAAALGISSLQGKCVPGCEENVIGMIFYRYMITTGLLLSLSDIASSAFWKYIGQPYDFDAPQTIIQVIEVQALVWLGSMFAPLLPAVGCLALLLIFQTKYFLAIFLLSPPRVRFSAQRTSTLAYFLLLGALVLCSIPLVFNMTWQRDRCGPNQGTSMRAALAAGIAASPRVVSQILRWVVDPMVLVSVAILLAFCLAVVLIQKHGKSKGLLAMRREFYRYRRDMQSKVVWMRRGGALGGIPNNMSFSTPHKSSLIPVARLDSGSQRMRHRTHSQTGQPPQNTLDRILSVQNGLIKRATVDGSISMDRATGSQWRHASRDSSTGEMSSTAADSFNHPQPLPTWNMQQIERGWAGSRSLLSSPMNDGSSAAPATSNQPQPLPSWNLQQIERGWAGSRSPLSSPRQRGQPHRLKAMSTDGGLSQLQAQPSAPQWSPDVTYQEDAEETEDGWEGPSHAHRTDMESAISVTARADSSAPLLRGSRNI</sequence>
<feature type="compositionally biased region" description="Polar residues" evidence="6">
    <location>
        <begin position="886"/>
        <end position="916"/>
    </location>
</feature>
<feature type="compositionally biased region" description="Acidic residues" evidence="6">
    <location>
        <begin position="967"/>
        <end position="978"/>
    </location>
</feature>
<dbReference type="Proteomes" id="UP001438707">
    <property type="component" value="Unassembled WGS sequence"/>
</dbReference>
<feature type="domain" description="TMC" evidence="8">
    <location>
        <begin position="560"/>
        <end position="646"/>
    </location>
</feature>
<protein>
    <recommendedName>
        <fullName evidence="8">TMC domain-containing protein</fullName>
    </recommendedName>
</protein>
<feature type="transmembrane region" description="Helical" evidence="7">
    <location>
        <begin position="392"/>
        <end position="415"/>
    </location>
</feature>
<feature type="transmembrane region" description="Helical" evidence="7">
    <location>
        <begin position="233"/>
        <end position="255"/>
    </location>
</feature>
<evidence type="ECO:0000256" key="5">
    <source>
        <dbReference type="ARBA" id="ARBA00023136"/>
    </source>
</evidence>
<comment type="subcellular location">
    <subcellularLocation>
        <location evidence="1">Membrane</location>
        <topology evidence="1">Multi-pass membrane protein</topology>
    </subcellularLocation>
</comment>
<feature type="transmembrane region" description="Helical" evidence="7">
    <location>
        <begin position="651"/>
        <end position="670"/>
    </location>
</feature>
<feature type="transmembrane region" description="Helical" evidence="7">
    <location>
        <begin position="713"/>
        <end position="731"/>
    </location>
</feature>
<feature type="compositionally biased region" description="Polar residues" evidence="6">
    <location>
        <begin position="803"/>
        <end position="813"/>
    </location>
</feature>
<evidence type="ECO:0000256" key="7">
    <source>
        <dbReference type="SAM" id="Phobius"/>
    </source>
</evidence>
<evidence type="ECO:0000256" key="3">
    <source>
        <dbReference type="ARBA" id="ARBA00022692"/>
    </source>
</evidence>
<comment type="caution">
    <text evidence="9">The sequence shown here is derived from an EMBL/GenBank/DDBJ whole genome shotgun (WGS) entry which is preliminary data.</text>
</comment>
<keyword evidence="10" id="KW-1185">Reference proteome</keyword>
<evidence type="ECO:0000259" key="8">
    <source>
        <dbReference type="Pfam" id="PF07810"/>
    </source>
</evidence>
<gene>
    <name evidence="9" type="ORF">WJX74_010146</name>
</gene>
<feature type="transmembrane region" description="Helical" evidence="7">
    <location>
        <begin position="306"/>
        <end position="324"/>
    </location>
</feature>
<name>A0AAW1QZM8_9CHLO</name>
<accession>A0AAW1QZM8</accession>
<evidence type="ECO:0000256" key="2">
    <source>
        <dbReference type="ARBA" id="ARBA00006510"/>
    </source>
</evidence>
<proteinExistence type="inferred from homology"/>
<feature type="region of interest" description="Disordered" evidence="6">
    <location>
        <begin position="835"/>
        <end position="871"/>
    </location>
</feature>
<evidence type="ECO:0000256" key="6">
    <source>
        <dbReference type="SAM" id="MobiDB-lite"/>
    </source>
</evidence>
<dbReference type="PANTHER" id="PTHR23302">
    <property type="entry name" value="TRANSMEMBRANE CHANNEL-RELATED"/>
    <property type="match status" value="1"/>
</dbReference>
<evidence type="ECO:0000256" key="4">
    <source>
        <dbReference type="ARBA" id="ARBA00022989"/>
    </source>
</evidence>
<feature type="region of interest" description="Disordered" evidence="6">
    <location>
        <begin position="792"/>
        <end position="813"/>
    </location>
</feature>
<feature type="transmembrane region" description="Helical" evidence="7">
    <location>
        <begin position="560"/>
        <end position="582"/>
    </location>
</feature>
<evidence type="ECO:0000313" key="9">
    <source>
        <dbReference type="EMBL" id="KAK9826688.1"/>
    </source>
</evidence>